<reference evidence="3" key="1">
    <citation type="journal article" date="2013" name="Nature">
        <title>Pan genome of the phytoplankton Emiliania underpins its global distribution.</title>
        <authorList>
            <person name="Read B.A."/>
            <person name="Kegel J."/>
            <person name="Klute M.J."/>
            <person name="Kuo A."/>
            <person name="Lefebvre S.C."/>
            <person name="Maumus F."/>
            <person name="Mayer C."/>
            <person name="Miller J."/>
            <person name="Monier A."/>
            <person name="Salamov A."/>
            <person name="Young J."/>
            <person name="Aguilar M."/>
            <person name="Claverie J.M."/>
            <person name="Frickenhaus S."/>
            <person name="Gonzalez K."/>
            <person name="Herman E.K."/>
            <person name="Lin Y.C."/>
            <person name="Napier J."/>
            <person name="Ogata H."/>
            <person name="Sarno A.F."/>
            <person name="Shmutz J."/>
            <person name="Schroeder D."/>
            <person name="de Vargas C."/>
            <person name="Verret F."/>
            <person name="von Dassow P."/>
            <person name="Valentin K."/>
            <person name="Van de Peer Y."/>
            <person name="Wheeler G."/>
            <person name="Dacks J.B."/>
            <person name="Delwiche C.F."/>
            <person name="Dyhrman S.T."/>
            <person name="Glockner G."/>
            <person name="John U."/>
            <person name="Richards T."/>
            <person name="Worden A.Z."/>
            <person name="Zhang X."/>
            <person name="Grigoriev I.V."/>
            <person name="Allen A.E."/>
            <person name="Bidle K."/>
            <person name="Borodovsky M."/>
            <person name="Bowler C."/>
            <person name="Brownlee C."/>
            <person name="Cock J.M."/>
            <person name="Elias M."/>
            <person name="Gladyshev V.N."/>
            <person name="Groth M."/>
            <person name="Guda C."/>
            <person name="Hadaegh A."/>
            <person name="Iglesias-Rodriguez M.D."/>
            <person name="Jenkins J."/>
            <person name="Jones B.M."/>
            <person name="Lawson T."/>
            <person name="Leese F."/>
            <person name="Lindquist E."/>
            <person name="Lobanov A."/>
            <person name="Lomsadze A."/>
            <person name="Malik S.B."/>
            <person name="Marsh M.E."/>
            <person name="Mackinder L."/>
            <person name="Mock T."/>
            <person name="Mueller-Roeber B."/>
            <person name="Pagarete A."/>
            <person name="Parker M."/>
            <person name="Probert I."/>
            <person name="Quesneville H."/>
            <person name="Raines C."/>
            <person name="Rensing S.A."/>
            <person name="Riano-Pachon D.M."/>
            <person name="Richier S."/>
            <person name="Rokitta S."/>
            <person name="Shiraiwa Y."/>
            <person name="Soanes D.M."/>
            <person name="van der Giezen M."/>
            <person name="Wahlund T.M."/>
            <person name="Williams B."/>
            <person name="Wilson W."/>
            <person name="Wolfe G."/>
            <person name="Wurch L.L."/>
        </authorList>
    </citation>
    <scope>NUCLEOTIDE SEQUENCE</scope>
</reference>
<keyword evidence="3" id="KW-1185">Reference proteome</keyword>
<dbReference type="PaxDb" id="2903-EOD39279"/>
<name>A0A0D3KU44_EMIH1</name>
<dbReference type="KEGG" id="ehx:EMIHUDRAFT_122071"/>
<dbReference type="Proteomes" id="UP000013827">
    <property type="component" value="Unassembled WGS sequence"/>
</dbReference>
<protein>
    <submittedName>
        <fullName evidence="2">Uncharacterized protein</fullName>
    </submittedName>
</protein>
<reference evidence="2" key="2">
    <citation type="submission" date="2024-10" db="UniProtKB">
        <authorList>
            <consortium name="EnsemblProtists"/>
        </authorList>
    </citation>
    <scope>IDENTIFICATION</scope>
</reference>
<dbReference type="RefSeq" id="XP_005791708.1">
    <property type="nucleotide sequence ID" value="XM_005791651.1"/>
</dbReference>
<proteinExistence type="predicted"/>
<dbReference type="EnsemblProtists" id="EOD39279">
    <property type="protein sequence ID" value="EOD39279"/>
    <property type="gene ID" value="EMIHUDRAFT_122071"/>
</dbReference>
<accession>A0A0D3KU44</accession>
<sequence length="211" mass="23260">MRLWLPHNAPPSAPAAVCLAGQLRVLSNAWLQDNLLDAVLRPLRAALFMHVSRQSRSCGTRGMRWTRVLVDCASPAALTSRAALDAIVHRIAPASMSLLDDELLLRQHKLSVASAPGVFRRTAVGCPYSTCAPLLLRYAGCASDVERFEAERGQQFRWIVRARPDLLLCMPEPPRTDREPSRLEASKHCTVRKQLGSPGPECPSMKDGDDD</sequence>
<feature type="compositionally biased region" description="Basic and acidic residues" evidence="1">
    <location>
        <begin position="174"/>
        <end position="187"/>
    </location>
</feature>
<dbReference type="AlphaFoldDB" id="A0A0D3KU44"/>
<dbReference type="HOGENOM" id="CLU_1306842_0_0_1"/>
<feature type="region of interest" description="Disordered" evidence="1">
    <location>
        <begin position="171"/>
        <end position="211"/>
    </location>
</feature>
<evidence type="ECO:0000256" key="1">
    <source>
        <dbReference type="SAM" id="MobiDB-lite"/>
    </source>
</evidence>
<evidence type="ECO:0000313" key="2">
    <source>
        <dbReference type="EnsemblProtists" id="EOD39279"/>
    </source>
</evidence>
<organism evidence="2 3">
    <name type="scientific">Emiliania huxleyi (strain CCMP1516)</name>
    <dbReference type="NCBI Taxonomy" id="280463"/>
    <lineage>
        <taxon>Eukaryota</taxon>
        <taxon>Haptista</taxon>
        <taxon>Haptophyta</taxon>
        <taxon>Prymnesiophyceae</taxon>
        <taxon>Isochrysidales</taxon>
        <taxon>Noelaerhabdaceae</taxon>
        <taxon>Emiliania</taxon>
    </lineage>
</organism>
<dbReference type="GeneID" id="17284551"/>
<evidence type="ECO:0000313" key="3">
    <source>
        <dbReference type="Proteomes" id="UP000013827"/>
    </source>
</evidence>